<dbReference type="CDD" id="cd02883">
    <property type="entry name" value="NUDIX_Hydrolase"/>
    <property type="match status" value="1"/>
</dbReference>
<evidence type="ECO:0000313" key="4">
    <source>
        <dbReference type="Proteomes" id="UP001596455"/>
    </source>
</evidence>
<dbReference type="EMBL" id="JBHTCQ010000001">
    <property type="protein sequence ID" value="MFC7404427.1"/>
    <property type="molecule type" value="Genomic_DNA"/>
</dbReference>
<dbReference type="InterPro" id="IPR000086">
    <property type="entry name" value="NUDIX_hydrolase_dom"/>
</dbReference>
<keyword evidence="4" id="KW-1185">Reference proteome</keyword>
<evidence type="ECO:0000256" key="1">
    <source>
        <dbReference type="SAM" id="MobiDB-lite"/>
    </source>
</evidence>
<sequence>MRSEPSSGEFPTLFTERYLEFAGCRVLGTFDVPPDGLVAKLHLVAVTDRGHVLVCVGEDGDVFLPGGTREPDESLADLARRELREEAGAELRGELTHLLALRAVSERPSPYRPHLPHPTSYWSFAVGPAEVVSAPTNPPDGERVVDVRALPPAEAVAAIGENVSAHGDVVRLAAARGHCPSTSQPAPRTTGTTPRSTNAGR</sequence>
<gene>
    <name evidence="3" type="ORF">ACFQQL_04850</name>
</gene>
<reference evidence="4" key="1">
    <citation type="journal article" date="2019" name="Int. J. Syst. Evol. Microbiol.">
        <title>The Global Catalogue of Microorganisms (GCM) 10K type strain sequencing project: providing services to taxonomists for standard genome sequencing and annotation.</title>
        <authorList>
            <consortium name="The Broad Institute Genomics Platform"/>
            <consortium name="The Broad Institute Genome Sequencing Center for Infectious Disease"/>
            <person name="Wu L."/>
            <person name="Ma J."/>
        </authorList>
    </citation>
    <scope>NUCLEOTIDE SEQUENCE [LARGE SCALE GENOMIC DNA]</scope>
    <source>
        <strain evidence="4">JCM 1490</strain>
    </source>
</reference>
<dbReference type="Proteomes" id="UP001596455">
    <property type="component" value="Unassembled WGS sequence"/>
</dbReference>
<dbReference type="SUPFAM" id="SSF55811">
    <property type="entry name" value="Nudix"/>
    <property type="match status" value="1"/>
</dbReference>
<keyword evidence="3" id="KW-0378">Hydrolase</keyword>
<dbReference type="PROSITE" id="PS51462">
    <property type="entry name" value="NUDIX"/>
    <property type="match status" value="1"/>
</dbReference>
<dbReference type="Pfam" id="PF00293">
    <property type="entry name" value="NUDIX"/>
    <property type="match status" value="1"/>
</dbReference>
<feature type="region of interest" description="Disordered" evidence="1">
    <location>
        <begin position="175"/>
        <end position="201"/>
    </location>
</feature>
<dbReference type="Gene3D" id="3.90.79.10">
    <property type="entry name" value="Nucleoside Triphosphate Pyrophosphohydrolase"/>
    <property type="match status" value="1"/>
</dbReference>
<feature type="compositionally biased region" description="Polar residues" evidence="1">
    <location>
        <begin position="180"/>
        <end position="201"/>
    </location>
</feature>
<evidence type="ECO:0000259" key="2">
    <source>
        <dbReference type="PROSITE" id="PS51462"/>
    </source>
</evidence>
<dbReference type="InterPro" id="IPR015797">
    <property type="entry name" value="NUDIX_hydrolase-like_dom_sf"/>
</dbReference>
<feature type="domain" description="Nudix hydrolase" evidence="2">
    <location>
        <begin position="34"/>
        <end position="176"/>
    </location>
</feature>
<proteinExistence type="predicted"/>
<protein>
    <submittedName>
        <fullName evidence="3">NUDIX hydrolase</fullName>
    </submittedName>
</protein>
<evidence type="ECO:0000313" key="3">
    <source>
        <dbReference type="EMBL" id="MFC7404427.1"/>
    </source>
</evidence>
<organism evidence="3 4">
    <name type="scientific">Georgenia alba</name>
    <dbReference type="NCBI Taxonomy" id="2233858"/>
    <lineage>
        <taxon>Bacteria</taxon>
        <taxon>Bacillati</taxon>
        <taxon>Actinomycetota</taxon>
        <taxon>Actinomycetes</taxon>
        <taxon>Micrococcales</taxon>
        <taxon>Bogoriellaceae</taxon>
        <taxon>Georgenia</taxon>
    </lineage>
</organism>
<dbReference type="GO" id="GO:0016787">
    <property type="term" value="F:hydrolase activity"/>
    <property type="evidence" value="ECO:0007669"/>
    <property type="project" value="UniProtKB-KW"/>
</dbReference>
<name>A0ABW2Q761_9MICO</name>
<dbReference type="RefSeq" id="WP_382391805.1">
    <property type="nucleotide sequence ID" value="NZ_JBHTCQ010000001.1"/>
</dbReference>
<comment type="caution">
    <text evidence="3">The sequence shown here is derived from an EMBL/GenBank/DDBJ whole genome shotgun (WGS) entry which is preliminary data.</text>
</comment>
<accession>A0ABW2Q761</accession>